<dbReference type="AlphaFoldDB" id="X0B227"/>
<name>X0B227_FUSOX</name>
<sequence length="33" mass="3713">MLLLTIACPIMHKAISTTLSSCLPLVFFFSWLN</sequence>
<protein>
    <submittedName>
        <fullName evidence="1">Uncharacterized protein</fullName>
    </submittedName>
</protein>
<dbReference type="EMBL" id="JH658791">
    <property type="protein sequence ID" value="EXK75796.1"/>
    <property type="molecule type" value="Genomic_DNA"/>
</dbReference>
<accession>X0B227</accession>
<dbReference type="Proteomes" id="UP000030663">
    <property type="component" value="Unassembled WGS sequence"/>
</dbReference>
<organism evidence="1 2">
    <name type="scientific">Fusarium oxysporum f. sp. raphani 54005</name>
    <dbReference type="NCBI Taxonomy" id="1089458"/>
    <lineage>
        <taxon>Eukaryota</taxon>
        <taxon>Fungi</taxon>
        <taxon>Dikarya</taxon>
        <taxon>Ascomycota</taxon>
        <taxon>Pezizomycotina</taxon>
        <taxon>Sordariomycetes</taxon>
        <taxon>Hypocreomycetidae</taxon>
        <taxon>Hypocreales</taxon>
        <taxon>Nectriaceae</taxon>
        <taxon>Fusarium</taxon>
        <taxon>Fusarium oxysporum species complex</taxon>
    </lineage>
</organism>
<dbReference type="HOGENOM" id="CLU_3384849_0_0_1"/>
<gene>
    <name evidence="1" type="ORF">FOQG_19439</name>
</gene>
<evidence type="ECO:0000313" key="1">
    <source>
        <dbReference type="EMBL" id="EXK75796.1"/>
    </source>
</evidence>
<proteinExistence type="predicted"/>
<keyword evidence="2" id="KW-1185">Reference proteome</keyword>
<evidence type="ECO:0000313" key="2">
    <source>
        <dbReference type="Proteomes" id="UP000030663"/>
    </source>
</evidence>
<reference evidence="1 2" key="1">
    <citation type="submission" date="2011-11" db="EMBL/GenBank/DDBJ databases">
        <title>The Genome Sequence of Fusarium oxysporum PHW815.</title>
        <authorList>
            <consortium name="The Broad Institute Genome Sequencing Platform"/>
            <person name="Ma L.-J."/>
            <person name="Gale L.R."/>
            <person name="Schwartz D.C."/>
            <person name="Zhou S."/>
            <person name="Corby-Kistler H."/>
            <person name="Young S.K."/>
            <person name="Zeng Q."/>
            <person name="Gargeya S."/>
            <person name="Fitzgerald M."/>
            <person name="Haas B."/>
            <person name="Abouelleil A."/>
            <person name="Alvarado L."/>
            <person name="Arachchi H.M."/>
            <person name="Berlin A."/>
            <person name="Brown A."/>
            <person name="Chapman S.B."/>
            <person name="Chen Z."/>
            <person name="Dunbar C."/>
            <person name="Freedman E."/>
            <person name="Gearin G."/>
            <person name="Goldberg J."/>
            <person name="Griggs A."/>
            <person name="Gujja S."/>
            <person name="Heiman D."/>
            <person name="Howarth C."/>
            <person name="Larson L."/>
            <person name="Lui A."/>
            <person name="MacDonald P.J.P."/>
            <person name="Montmayeur A."/>
            <person name="Murphy C."/>
            <person name="Neiman D."/>
            <person name="Pearson M."/>
            <person name="Priest M."/>
            <person name="Roberts A."/>
            <person name="Saif S."/>
            <person name="Shea T."/>
            <person name="Shenoy N."/>
            <person name="Sisk P."/>
            <person name="Stolte C."/>
            <person name="Sykes S."/>
            <person name="Wortman J."/>
            <person name="Nusbaum C."/>
            <person name="Birren B."/>
        </authorList>
    </citation>
    <scope>NUCLEOTIDE SEQUENCE [LARGE SCALE GENOMIC DNA]</scope>
    <source>
        <strain evidence="1 2">54005</strain>
    </source>
</reference>